<dbReference type="Pfam" id="PF01316">
    <property type="entry name" value="Arg_repressor"/>
    <property type="match status" value="1"/>
</dbReference>
<dbReference type="HAMAP" id="MF_00173">
    <property type="entry name" value="Arg_repressor"/>
    <property type="match status" value="1"/>
</dbReference>
<comment type="function">
    <text evidence="7">Regulates arginine biosynthesis genes.</text>
</comment>
<dbReference type="InterPro" id="IPR036388">
    <property type="entry name" value="WH-like_DNA-bd_sf"/>
</dbReference>
<dbReference type="GO" id="GO:0006526">
    <property type="term" value="P:L-arginine biosynthetic process"/>
    <property type="evidence" value="ECO:0007669"/>
    <property type="project" value="UniProtKB-KW"/>
</dbReference>
<evidence type="ECO:0000256" key="6">
    <source>
        <dbReference type="ARBA" id="ARBA00023163"/>
    </source>
</evidence>
<evidence type="ECO:0000313" key="10">
    <source>
        <dbReference type="EMBL" id="MDO5456718.1"/>
    </source>
</evidence>
<evidence type="ECO:0000259" key="9">
    <source>
        <dbReference type="Pfam" id="PF02863"/>
    </source>
</evidence>
<comment type="subcellular location">
    <subcellularLocation>
        <location evidence="1 7">Cytoplasm</location>
    </subcellularLocation>
</comment>
<evidence type="ECO:0000256" key="7">
    <source>
        <dbReference type="HAMAP-Rule" id="MF_00173"/>
    </source>
</evidence>
<organism evidence="10 11">
    <name type="scientific">Atopococcus tabaci</name>
    <dbReference type="NCBI Taxonomy" id="269774"/>
    <lineage>
        <taxon>Bacteria</taxon>
        <taxon>Bacillati</taxon>
        <taxon>Bacillota</taxon>
        <taxon>Bacilli</taxon>
        <taxon>Lactobacillales</taxon>
        <taxon>Carnobacteriaceae</taxon>
        <taxon>Atopococcus</taxon>
    </lineage>
</organism>
<dbReference type="AlphaFoldDB" id="A0AA43RLY4"/>
<dbReference type="GO" id="GO:0003700">
    <property type="term" value="F:DNA-binding transcription factor activity"/>
    <property type="evidence" value="ECO:0007669"/>
    <property type="project" value="UniProtKB-UniRule"/>
</dbReference>
<evidence type="ECO:0000256" key="4">
    <source>
        <dbReference type="ARBA" id="ARBA00023015"/>
    </source>
</evidence>
<evidence type="ECO:0000259" key="8">
    <source>
        <dbReference type="Pfam" id="PF01316"/>
    </source>
</evidence>
<dbReference type="SUPFAM" id="SSF55252">
    <property type="entry name" value="C-terminal domain of arginine repressor"/>
    <property type="match status" value="1"/>
</dbReference>
<reference evidence="10" key="1">
    <citation type="submission" date="2023-07" db="EMBL/GenBank/DDBJ databases">
        <title>Between Cages and Wild: Unraveling the Impact of Captivity on Animal Microbiomes and Antimicrobial Resistance.</title>
        <authorList>
            <person name="Schmartz G.P."/>
            <person name="Rehner J."/>
            <person name="Schuff M.J."/>
            <person name="Becker S.L."/>
            <person name="Kravczyk M."/>
            <person name="Gurevich A."/>
            <person name="Francke R."/>
            <person name="Mueller R."/>
            <person name="Keller V."/>
            <person name="Keller A."/>
        </authorList>
    </citation>
    <scope>NUCLEOTIDE SEQUENCE</scope>
    <source>
        <strain evidence="10">S39M_St_73</strain>
    </source>
</reference>
<dbReference type="EMBL" id="JAUNQW010000001">
    <property type="protein sequence ID" value="MDO5456718.1"/>
    <property type="molecule type" value="Genomic_DNA"/>
</dbReference>
<comment type="caution">
    <text evidence="10">The sequence shown here is derived from an EMBL/GenBank/DDBJ whole genome shotgun (WGS) entry which is preliminary data.</text>
</comment>
<dbReference type="PRINTS" id="PR01467">
    <property type="entry name" value="ARGREPRESSOR"/>
</dbReference>
<accession>A0AA43RLY4</accession>
<dbReference type="InterPro" id="IPR001669">
    <property type="entry name" value="Arg_repress"/>
</dbReference>
<dbReference type="GO" id="GO:0051259">
    <property type="term" value="P:protein complex oligomerization"/>
    <property type="evidence" value="ECO:0007669"/>
    <property type="project" value="InterPro"/>
</dbReference>
<evidence type="ECO:0000256" key="5">
    <source>
        <dbReference type="ARBA" id="ARBA00023125"/>
    </source>
</evidence>
<keyword evidence="11" id="KW-1185">Reference proteome</keyword>
<dbReference type="InterPro" id="IPR020900">
    <property type="entry name" value="Arg_repress_DNA-bd"/>
</dbReference>
<keyword evidence="4 7" id="KW-0805">Transcription regulation</keyword>
<keyword evidence="6 7" id="KW-0804">Transcription</keyword>
<keyword evidence="3 7" id="KW-0963">Cytoplasm</keyword>
<comment type="similarity">
    <text evidence="2 7">Belongs to the ArgR family.</text>
</comment>
<evidence type="ECO:0000256" key="2">
    <source>
        <dbReference type="ARBA" id="ARBA00008316"/>
    </source>
</evidence>
<dbReference type="InterPro" id="IPR036251">
    <property type="entry name" value="Arg_repress_C_sf"/>
</dbReference>
<dbReference type="Gene3D" id="1.10.10.10">
    <property type="entry name" value="Winged helix-like DNA-binding domain superfamily/Winged helix DNA-binding domain"/>
    <property type="match status" value="1"/>
</dbReference>
<keyword evidence="7" id="KW-0028">Amino-acid biosynthesis</keyword>
<dbReference type="InterPro" id="IPR020899">
    <property type="entry name" value="Arg_repress_C"/>
</dbReference>
<keyword evidence="7" id="KW-0678">Repressor</keyword>
<protein>
    <recommendedName>
        <fullName evidence="7">Arginine repressor</fullName>
    </recommendedName>
</protein>
<gene>
    <name evidence="7" type="primary">argR</name>
    <name evidence="10" type="ORF">Q4F26_00090</name>
</gene>
<evidence type="ECO:0000313" key="11">
    <source>
        <dbReference type="Proteomes" id="UP001171751"/>
    </source>
</evidence>
<dbReference type="GO" id="GO:0003677">
    <property type="term" value="F:DNA binding"/>
    <property type="evidence" value="ECO:0007669"/>
    <property type="project" value="UniProtKB-KW"/>
</dbReference>
<dbReference type="Proteomes" id="UP001171751">
    <property type="component" value="Unassembled WGS sequence"/>
</dbReference>
<dbReference type="SUPFAM" id="SSF46785">
    <property type="entry name" value="Winged helix' DNA-binding domain"/>
    <property type="match status" value="1"/>
</dbReference>
<feature type="domain" description="Arginine repressor C-terminal" evidence="9">
    <location>
        <begin position="80"/>
        <end position="144"/>
    </location>
</feature>
<dbReference type="GO" id="GO:0005737">
    <property type="term" value="C:cytoplasm"/>
    <property type="evidence" value="ECO:0007669"/>
    <property type="project" value="UniProtKB-SubCell"/>
</dbReference>
<dbReference type="GO" id="GO:0034618">
    <property type="term" value="F:arginine binding"/>
    <property type="evidence" value="ECO:0007669"/>
    <property type="project" value="InterPro"/>
</dbReference>
<proteinExistence type="inferred from homology"/>
<dbReference type="GO" id="GO:1900079">
    <property type="term" value="P:regulation of arginine biosynthetic process"/>
    <property type="evidence" value="ECO:0007669"/>
    <property type="project" value="UniProtKB-UniRule"/>
</dbReference>
<keyword evidence="5 7" id="KW-0238">DNA-binding</keyword>
<keyword evidence="7" id="KW-0055">Arginine biosynthesis</keyword>
<dbReference type="PANTHER" id="PTHR34471:SF1">
    <property type="entry name" value="ARGININE REPRESSOR"/>
    <property type="match status" value="1"/>
</dbReference>
<sequence length="155" mass="17377">MRKNDRQLLIKQLILDHDISTQEELLNYLKVEGVHATQATISRDIKELNLVKTPVTGGKTKYTLYQSNQTSKNKLEATITDRVTGITRVEFIVILKTLKGNANAVSALIDDMSFPEVISTLAGHDTVVIFSHNAKEAEKIFDYLGEHASKSIMNY</sequence>
<feature type="domain" description="Arginine repressor DNA-binding" evidence="8">
    <location>
        <begin position="1"/>
        <end position="68"/>
    </location>
</feature>
<evidence type="ECO:0000256" key="1">
    <source>
        <dbReference type="ARBA" id="ARBA00004496"/>
    </source>
</evidence>
<dbReference type="Pfam" id="PF02863">
    <property type="entry name" value="Arg_repressor_C"/>
    <property type="match status" value="1"/>
</dbReference>
<dbReference type="Gene3D" id="3.30.1360.40">
    <property type="match status" value="1"/>
</dbReference>
<dbReference type="InterPro" id="IPR036390">
    <property type="entry name" value="WH_DNA-bd_sf"/>
</dbReference>
<dbReference type="PANTHER" id="PTHR34471">
    <property type="entry name" value="ARGININE REPRESSOR"/>
    <property type="match status" value="1"/>
</dbReference>
<evidence type="ECO:0000256" key="3">
    <source>
        <dbReference type="ARBA" id="ARBA00022490"/>
    </source>
</evidence>
<comment type="pathway">
    <text evidence="7">Amino-acid biosynthesis; L-arginine biosynthesis [regulation].</text>
</comment>
<name>A0AA43RLY4_9LACT</name>